<dbReference type="SUPFAM" id="SSF69318">
    <property type="entry name" value="Integrin alpha N-terminal domain"/>
    <property type="match status" value="2"/>
</dbReference>
<feature type="domain" description="Bacterial Ig-like" evidence="5">
    <location>
        <begin position="1727"/>
        <end position="1807"/>
    </location>
</feature>
<dbReference type="InterPro" id="IPR032109">
    <property type="entry name" value="Big_3_5"/>
</dbReference>
<feature type="region of interest" description="Disordered" evidence="2">
    <location>
        <begin position="1815"/>
        <end position="1834"/>
    </location>
</feature>
<dbReference type="PANTHER" id="PTHR44103:SF1">
    <property type="entry name" value="PROPROTEIN CONVERTASE P"/>
    <property type="match status" value="1"/>
</dbReference>
<evidence type="ECO:0000256" key="1">
    <source>
        <dbReference type="ARBA" id="ARBA00022729"/>
    </source>
</evidence>
<feature type="domain" description="Bacterial Ig-like" evidence="5">
    <location>
        <begin position="1180"/>
        <end position="1260"/>
    </location>
</feature>
<feature type="domain" description="Bacterial Ig-like" evidence="5">
    <location>
        <begin position="1090"/>
        <end position="1169"/>
    </location>
</feature>
<name>A0A428MKW0_9BACT</name>
<gene>
    <name evidence="6" type="ORF">EDE15_3109</name>
</gene>
<proteinExistence type="predicted"/>
<evidence type="ECO:0000256" key="4">
    <source>
        <dbReference type="SAM" id="SignalP"/>
    </source>
</evidence>
<feature type="domain" description="Bacterial Ig-like" evidence="5">
    <location>
        <begin position="2000"/>
        <end position="2094"/>
    </location>
</feature>
<feature type="domain" description="Bacterial Ig-like" evidence="5">
    <location>
        <begin position="1359"/>
        <end position="1439"/>
    </location>
</feature>
<keyword evidence="3" id="KW-1133">Transmembrane helix</keyword>
<feature type="domain" description="Bacterial Ig-like" evidence="5">
    <location>
        <begin position="1817"/>
        <end position="1898"/>
    </location>
</feature>
<dbReference type="Gene3D" id="2.60.40.10">
    <property type="entry name" value="Immunoglobulins"/>
    <property type="match status" value="17"/>
</dbReference>
<dbReference type="InterPro" id="IPR028994">
    <property type="entry name" value="Integrin_alpha_N"/>
</dbReference>
<feature type="domain" description="Bacterial Ig-like" evidence="5">
    <location>
        <begin position="904"/>
        <end position="986"/>
    </location>
</feature>
<feature type="domain" description="Bacterial Ig-like" evidence="5">
    <location>
        <begin position="1268"/>
        <end position="1349"/>
    </location>
</feature>
<accession>A0A428MKW0</accession>
<keyword evidence="3" id="KW-0812">Transmembrane</keyword>
<dbReference type="InterPro" id="IPR013517">
    <property type="entry name" value="FG-GAP"/>
</dbReference>
<protein>
    <submittedName>
        <fullName evidence="6">VCBS repeat protein</fullName>
    </submittedName>
</protein>
<sequence>MTITSPRSLQSLVPSLLRNRRSKFFLVLLMTLVTSVAYATQAPTTTALAISGNTIVYQRPVILAATVTSGGSPVSAGLVMFCDASAKYCESNTALAMVQLNASNGVAIVKLGSGPLGSHSYKAVYRANNSYASSTSNTQTYTVVGTYGSTMGLTSTGTVGAYTLKGSVTGIGSLVAGPTGTVSFLDTSVGNNSLGTEPLGTATLTSAFAQAPNSPFLIGNDPTNKRDSVAVASAYLNYFDNNLDVVTGDSNNVISVLLGNGDGSFQPKVNYPGCPTASPVAIKILLADFNRDGLTDIALGCSDGSTVGGLSILLGNSDGSFQPPVSYSTGDAAGLALGDFNNDGILDIILTNRAQQNVTVFIGNGDGTFQAANIVLATPQKVHDIVVADFNGDGNDDIAYAVSTTGLSTVYFAAGNGDGTFQTPVVAATNVGEFLTMGDLNADNKQDIVSATITQPSGHYVGYSMYVLMGNGDGTFKPAVSYLADYPSDPHIADVNGDGKPDVIAGGSFGALVFLGNGDGTFQNYTEPVIGGFGLTYAVNAGDFNNDGNADLIGTDAQSPHAAVALSQVQQGASAAALAGVAVFPLGSGTHNVDASYSGDGIYSPNVSSTIPLLAAPTPTTLTLAVQPASATVPGQSVTLTATLSPYTVGPPTTTTDGETVKFYNGNALLGSGTLSGGVATYTTTALPAGTDTLKAIYPATGDKNYLSSTSNTVNMTVTGIVVSSSVNPSTYLQNVTFTATVATGDTGNVMFMDGTTSLGTQAISGTTATLSLSTLSVNSHNITGVYNGDGSHSPATSPVLVQVVNKATPTVTVSTSGASSYGDSVTITATIVAGATGTVTFTSGGVTLGSASLNGSGVASITTSVLPVGSDSITASYPGDGNYTQANGSVTQTVGQKAVSPTLTSSANPSKQGSSVTFTDTLPTGATGTVAFSSNGTSLGTIAVNNGVATVSTSTLPVGSDAIVAVYSGDTNYSTATSNLPQTVNKATPSMTATTSGASTYGASVTLTATLTGGAGAGVTGSVAFTDGALALGTGTVSAAGIATISTTALPTGSSTITATYSGDANNAGTTATVAQVVSTATTTVNVAATGAGAYGATVTITATLPTGPTGNVTFTSGGVTLGTAAVGSTGTATITTTVLPVGTDTITANYGGDTNYGSASGTTSVTMTKISPTMTLGSSLNPSIYGQSVTFTATLPTSTTGTVTFASGGTTFGTGTVVNGVATASTTSLTVPSDVINATYNGDGNNSTATATLTQTVNKATPAVTVSTPGPTTYGSSVTITASVPAGVTGTITITSGGANLGTGTVSAAGAVTVTTTALPVGSDTITADYSGDANNNSNSGSTTQVVSAATATVNVSTSGPSNYGDPVTITATVPTGETGTITITSNGVTLGMGTATATAGTVTVTTSTLPVGSDPITATYGGDSNHSSATATTTQVVSKKAPTVGIASSLNPSTVNQSVTFTATVSNNATGTVTFLDGATSLGTGTLAGGTATFATSTLSAGSHTITASYGGDTNNGSATSAALTQTVNKQDPTLPAPTVSSTTITLGGSETITETVPTGVSGPVTFSEGGTVIGTAPVVGGVASITVTTLPVGSDPITASTPGDANNNPATSPATIVTVNKGTPTIGLSSSLNPSASNQPVTFTATAPTGATGTINFLDGSTPLGTGTLANGQASVTVPTMTAGTHTITASYAGDSSYTAATSAPLIQTVNKGTPVLTGPVVSSPTIPYGGTETITETVPPGVSGPVTFTDGGTVIGTAPIVGGVATITVTTLPIGSDPITASTPGDANNNPATSPATTVTVTKLTPVLPPPTVSSTTPPPNTPVTITETVPTGVTGTVTFSNGGTVLGTAPIVSGVATITVPSLPLGANPITASTPGDATTNPATSPATTVTVGKTTPTVTLTSSSSSSNVNQSVTFTATLPAGASGTVTFLDGTTVLGTGTVSAAGVATFSTANLTTGTHTITASYGGNDSYTAATSAPLTLVVGKAVTTITLTQSQPTELLGTSVTFTATVAAGTPTPTGTVSFLDGTTVLGTAPLSTNGTVVSFVLSGNANYATSTLTTGTHTITATYSGDTGFGTSTSAPVTNIVQDFTYTVTGTKTQNIFPGDTTSFTFSVTPVGSTTFMSDLTMDIDGLPKGTTYTFSPAKIAAGSGTTTVTLNVTTSSTLTAANRVPAGTPTPRRGAPIALGVLGLLGLGAVRRHGRKMPRMLMVLLLFLGTLLPVAALSGCAGGYFTLTPTTYSVTATGTEGTIQHSATATLVVQ</sequence>
<keyword evidence="3" id="KW-0472">Membrane</keyword>
<dbReference type="Proteomes" id="UP000269669">
    <property type="component" value="Unassembled WGS sequence"/>
</dbReference>
<feature type="signal peptide" evidence="4">
    <location>
        <begin position="1"/>
        <end position="39"/>
    </location>
</feature>
<feature type="domain" description="Bacterial Ig-like" evidence="5">
    <location>
        <begin position="1542"/>
        <end position="1624"/>
    </location>
</feature>
<dbReference type="Pfam" id="PF13517">
    <property type="entry name" value="FG-GAP_3"/>
    <property type="match status" value="3"/>
</dbReference>
<organism evidence="6 7">
    <name type="scientific">Edaphobacter aggregans</name>
    <dbReference type="NCBI Taxonomy" id="570835"/>
    <lineage>
        <taxon>Bacteria</taxon>
        <taxon>Pseudomonadati</taxon>
        <taxon>Acidobacteriota</taxon>
        <taxon>Terriglobia</taxon>
        <taxon>Terriglobales</taxon>
        <taxon>Acidobacteriaceae</taxon>
        <taxon>Edaphobacter</taxon>
    </lineage>
</organism>
<evidence type="ECO:0000313" key="6">
    <source>
        <dbReference type="EMBL" id="RSL17574.1"/>
    </source>
</evidence>
<feature type="domain" description="Bacterial Ig-like" evidence="5">
    <location>
        <begin position="1451"/>
        <end position="1532"/>
    </location>
</feature>
<dbReference type="PANTHER" id="PTHR44103">
    <property type="entry name" value="PROPROTEIN CONVERTASE P"/>
    <property type="match status" value="1"/>
</dbReference>
<evidence type="ECO:0000256" key="2">
    <source>
        <dbReference type="SAM" id="MobiDB-lite"/>
    </source>
</evidence>
<keyword evidence="7" id="KW-1185">Reference proteome</keyword>
<dbReference type="InterPro" id="IPR013783">
    <property type="entry name" value="Ig-like_fold"/>
</dbReference>
<feature type="domain" description="Bacterial Ig-like" evidence="5">
    <location>
        <begin position="627"/>
        <end position="719"/>
    </location>
</feature>
<feature type="compositionally biased region" description="Pro residues" evidence="2">
    <location>
        <begin position="1815"/>
        <end position="1827"/>
    </location>
</feature>
<feature type="domain" description="Bacterial Ig-like" evidence="5">
    <location>
        <begin position="1633"/>
        <end position="1715"/>
    </location>
</feature>
<feature type="transmembrane region" description="Helical" evidence="3">
    <location>
        <begin position="2187"/>
        <end position="2204"/>
    </location>
</feature>
<feature type="domain" description="Bacterial Ig-like" evidence="5">
    <location>
        <begin position="1907"/>
        <end position="1990"/>
    </location>
</feature>
<feature type="chain" id="PRO_5019308196" evidence="4">
    <location>
        <begin position="40"/>
        <end position="2268"/>
    </location>
</feature>
<evidence type="ECO:0000313" key="7">
    <source>
        <dbReference type="Proteomes" id="UP000269669"/>
    </source>
</evidence>
<reference evidence="6 7" key="1">
    <citation type="submission" date="2018-12" db="EMBL/GenBank/DDBJ databases">
        <title>Sequencing of bacterial isolates from soil warming experiment in Harvard Forest, Massachusetts, USA.</title>
        <authorList>
            <person name="Deangelis K."/>
        </authorList>
    </citation>
    <scope>NUCLEOTIDE SEQUENCE [LARGE SCALE GENOMIC DNA]</scope>
    <source>
        <strain evidence="6 7">EB153</strain>
    </source>
</reference>
<feature type="domain" description="Bacterial Ig-like" evidence="5">
    <location>
        <begin position="724"/>
        <end position="804"/>
    </location>
</feature>
<evidence type="ECO:0000259" key="5">
    <source>
        <dbReference type="Pfam" id="PF16640"/>
    </source>
</evidence>
<feature type="domain" description="Bacterial Ig-like" evidence="5">
    <location>
        <begin position="50"/>
        <end position="143"/>
    </location>
</feature>
<keyword evidence="1 4" id="KW-0732">Signal</keyword>
<comment type="caution">
    <text evidence="6">The sequence shown here is derived from an EMBL/GenBank/DDBJ whole genome shotgun (WGS) entry which is preliminary data.</text>
</comment>
<dbReference type="EMBL" id="RSDW01000001">
    <property type="protein sequence ID" value="RSL17574.1"/>
    <property type="molecule type" value="Genomic_DNA"/>
</dbReference>
<evidence type="ECO:0000256" key="3">
    <source>
        <dbReference type="SAM" id="Phobius"/>
    </source>
</evidence>
<feature type="domain" description="Bacterial Ig-like" evidence="5">
    <location>
        <begin position="995"/>
        <end position="1079"/>
    </location>
</feature>
<dbReference type="Pfam" id="PF16640">
    <property type="entry name" value="Big_3_5"/>
    <property type="match status" value="17"/>
</dbReference>
<feature type="domain" description="Bacterial Ig-like" evidence="5">
    <location>
        <begin position="815"/>
        <end position="895"/>
    </location>
</feature>
<dbReference type="Gene3D" id="2.130.10.130">
    <property type="entry name" value="Integrin alpha, N-terminal"/>
    <property type="match status" value="2"/>
</dbReference>
<feature type="transmembrane region" description="Helical" evidence="3">
    <location>
        <begin position="2216"/>
        <end position="2239"/>
    </location>
</feature>